<keyword evidence="3" id="KW-1185">Reference proteome</keyword>
<evidence type="ECO:0008006" key="4">
    <source>
        <dbReference type="Google" id="ProtNLM"/>
    </source>
</evidence>
<sequence length="345" mass="36763">MQPIAVRGAGRRIPLILVLIVALAAAFTVAPAAPSQAGPLGTDDRLQVGIHSHLDEPTWAFVGNPVEVVNWFTGIPADAPAMPTGKFTLTLDERGAKPYVRTLTGGEDEVRPYITPVKVGKRSYTVAYSGDRNYKPVRQTFTYDVWTGPDTKTALTVDKRSITVSEPVTLRAQIATASGRPQTGNADGPVQFYADGEWIGEGISRPGSAGWESSLTVGYLPVGTHKITAAFEPFIHYLPSESKPFLLTVNSPAQAEKATGSFTVDRSESELSPTVSATVRAAKPGGRVPAGYVQFYDGDYRAGLPVKLVAGVATTSIYMPGLIRAEYLGDTRYGPATLKQANPAP</sequence>
<keyword evidence="1" id="KW-0732">Signal</keyword>
<evidence type="ECO:0000256" key="1">
    <source>
        <dbReference type="SAM" id="SignalP"/>
    </source>
</evidence>
<dbReference type="InterPro" id="IPR013783">
    <property type="entry name" value="Ig-like_fold"/>
</dbReference>
<evidence type="ECO:0000313" key="3">
    <source>
        <dbReference type="Proteomes" id="UP001500752"/>
    </source>
</evidence>
<reference evidence="3" key="1">
    <citation type="journal article" date="2019" name="Int. J. Syst. Evol. Microbiol.">
        <title>The Global Catalogue of Microorganisms (GCM) 10K type strain sequencing project: providing services to taxonomists for standard genome sequencing and annotation.</title>
        <authorList>
            <consortium name="The Broad Institute Genomics Platform"/>
            <consortium name="The Broad Institute Genome Sequencing Center for Infectious Disease"/>
            <person name="Wu L."/>
            <person name="Ma J."/>
        </authorList>
    </citation>
    <scope>NUCLEOTIDE SEQUENCE [LARGE SCALE GENOMIC DNA]</scope>
    <source>
        <strain evidence="3">JCM 30742</strain>
    </source>
</reference>
<dbReference type="Gene3D" id="2.60.40.10">
    <property type="entry name" value="Immunoglobulins"/>
    <property type="match status" value="2"/>
</dbReference>
<comment type="caution">
    <text evidence="2">The sequence shown here is derived from an EMBL/GenBank/DDBJ whole genome shotgun (WGS) entry which is preliminary data.</text>
</comment>
<dbReference type="RefSeq" id="WP_345150465.1">
    <property type="nucleotide sequence ID" value="NZ_BAABEO010000012.1"/>
</dbReference>
<protein>
    <recommendedName>
        <fullName evidence="4">Bacterial Ig-like domain-containing protein</fullName>
    </recommendedName>
</protein>
<organism evidence="2 3">
    <name type="scientific">Arthrobacter ginkgonis</name>
    <dbReference type="NCBI Taxonomy" id="1630594"/>
    <lineage>
        <taxon>Bacteria</taxon>
        <taxon>Bacillati</taxon>
        <taxon>Actinomycetota</taxon>
        <taxon>Actinomycetes</taxon>
        <taxon>Micrococcales</taxon>
        <taxon>Micrococcaceae</taxon>
        <taxon>Arthrobacter</taxon>
    </lineage>
</organism>
<feature type="signal peptide" evidence="1">
    <location>
        <begin position="1"/>
        <end position="32"/>
    </location>
</feature>
<evidence type="ECO:0000313" key="2">
    <source>
        <dbReference type="EMBL" id="GAA3681849.1"/>
    </source>
</evidence>
<gene>
    <name evidence="2" type="ORF">GCM10023081_19910</name>
</gene>
<feature type="chain" id="PRO_5046570833" description="Bacterial Ig-like domain-containing protein" evidence="1">
    <location>
        <begin position="33"/>
        <end position="345"/>
    </location>
</feature>
<proteinExistence type="predicted"/>
<name>A0ABP7C8F6_9MICC</name>
<dbReference type="EMBL" id="BAABEO010000012">
    <property type="protein sequence ID" value="GAA3681849.1"/>
    <property type="molecule type" value="Genomic_DNA"/>
</dbReference>
<accession>A0ABP7C8F6</accession>
<dbReference type="Proteomes" id="UP001500752">
    <property type="component" value="Unassembled WGS sequence"/>
</dbReference>